<gene>
    <name evidence="1" type="ORF">K8V15_03080</name>
</gene>
<proteinExistence type="predicted"/>
<sequence length="113" mass="12899">MNDDLFDADKTFEIQMEVSIPISMEIMATTWEEAVQEAIETWWQTTSDDTFTALMLNARPVLDEPVTVRQVHNSLGVGQAPDDTRQLAIDLSEDYEVVENESGEPYYVIKRRG</sequence>
<evidence type="ECO:0000313" key="1">
    <source>
        <dbReference type="EMBL" id="HJE50954.1"/>
    </source>
</evidence>
<reference evidence="1" key="2">
    <citation type="submission" date="2021-09" db="EMBL/GenBank/DDBJ databases">
        <authorList>
            <person name="Gilroy R."/>
        </authorList>
    </citation>
    <scope>NUCLEOTIDE SEQUENCE</scope>
    <source>
        <strain evidence="1">ChiGjej3B3-7470</strain>
    </source>
</reference>
<accession>A0A921EMK2</accession>
<dbReference type="Proteomes" id="UP000712713">
    <property type="component" value="Unassembled WGS sequence"/>
</dbReference>
<dbReference type="EMBL" id="DYZF01000072">
    <property type="protein sequence ID" value="HJE50954.1"/>
    <property type="molecule type" value="Genomic_DNA"/>
</dbReference>
<organism evidence="1 2">
    <name type="scientific">Tessaracoccus flavescens</name>
    <dbReference type="NCBI Taxonomy" id="399497"/>
    <lineage>
        <taxon>Bacteria</taxon>
        <taxon>Bacillati</taxon>
        <taxon>Actinomycetota</taxon>
        <taxon>Actinomycetes</taxon>
        <taxon>Propionibacteriales</taxon>
        <taxon>Propionibacteriaceae</taxon>
        <taxon>Tessaracoccus</taxon>
    </lineage>
</organism>
<evidence type="ECO:0000313" key="2">
    <source>
        <dbReference type="Proteomes" id="UP000712713"/>
    </source>
</evidence>
<reference evidence="1" key="1">
    <citation type="journal article" date="2021" name="PeerJ">
        <title>Extensive microbial diversity within the chicken gut microbiome revealed by metagenomics and culture.</title>
        <authorList>
            <person name="Gilroy R."/>
            <person name="Ravi A."/>
            <person name="Getino M."/>
            <person name="Pursley I."/>
            <person name="Horton D.L."/>
            <person name="Alikhan N.F."/>
            <person name="Baker D."/>
            <person name="Gharbi K."/>
            <person name="Hall N."/>
            <person name="Watson M."/>
            <person name="Adriaenssens E.M."/>
            <person name="Foster-Nyarko E."/>
            <person name="Jarju S."/>
            <person name="Secka A."/>
            <person name="Antonio M."/>
            <person name="Oren A."/>
            <person name="Chaudhuri R.R."/>
            <person name="La Ragione R."/>
            <person name="Hildebrand F."/>
            <person name="Pallen M.J."/>
        </authorList>
    </citation>
    <scope>NUCLEOTIDE SEQUENCE</scope>
    <source>
        <strain evidence="1">ChiGjej3B3-7470</strain>
    </source>
</reference>
<dbReference type="AlphaFoldDB" id="A0A921EMK2"/>
<protein>
    <submittedName>
        <fullName evidence="1">Uncharacterized protein</fullName>
    </submittedName>
</protein>
<comment type="caution">
    <text evidence="1">The sequence shown here is derived from an EMBL/GenBank/DDBJ whole genome shotgun (WGS) entry which is preliminary data.</text>
</comment>
<name>A0A921EMK2_9ACTN</name>